<feature type="chain" id="PRO_5040394135" description="Secreted protein" evidence="1">
    <location>
        <begin position="23"/>
        <end position="101"/>
    </location>
</feature>
<sequence>MPLSVLCFPLLSALITLWVVLAIQICQESWRLPGCLLSIRRNSTALDGPGHPYYDSCTPRRISWALLEWFISFPASPSSICICISIRTCNPRPGFLGKGKW</sequence>
<dbReference type="RefSeq" id="XP_049135907.1">
    <property type="nucleotide sequence ID" value="XM_049279950.1"/>
</dbReference>
<dbReference type="EMBL" id="CP019471">
    <property type="protein sequence ID" value="UQC74256.1"/>
    <property type="molecule type" value="Genomic_DNA"/>
</dbReference>
<dbReference type="Proteomes" id="UP000830671">
    <property type="component" value="Chromosome 1"/>
</dbReference>
<proteinExistence type="predicted"/>
<reference evidence="2" key="1">
    <citation type="journal article" date="2021" name="Mol. Plant Microbe Interact.">
        <title>Complete Genome Sequence of the Plant-Pathogenic Fungus Colletotrichum lupini.</title>
        <authorList>
            <person name="Baroncelli R."/>
            <person name="Pensec F."/>
            <person name="Da Lio D."/>
            <person name="Boufleur T."/>
            <person name="Vicente I."/>
            <person name="Sarrocco S."/>
            <person name="Picot A."/>
            <person name="Baraldi E."/>
            <person name="Sukno S."/>
            <person name="Thon M."/>
            <person name="Le Floch G."/>
        </authorList>
    </citation>
    <scope>NUCLEOTIDE SEQUENCE</scope>
    <source>
        <strain evidence="2">IMI 504893</strain>
    </source>
</reference>
<name>A0A9Q8W8S6_9PEZI</name>
<evidence type="ECO:0000313" key="2">
    <source>
        <dbReference type="EMBL" id="UQC74256.1"/>
    </source>
</evidence>
<gene>
    <name evidence="2" type="ORF">CLUP02_00904</name>
</gene>
<dbReference type="AlphaFoldDB" id="A0A9Q8W8S6"/>
<keyword evidence="3" id="KW-1185">Reference proteome</keyword>
<dbReference type="GeneID" id="73334960"/>
<feature type="signal peptide" evidence="1">
    <location>
        <begin position="1"/>
        <end position="22"/>
    </location>
</feature>
<evidence type="ECO:0008006" key="4">
    <source>
        <dbReference type="Google" id="ProtNLM"/>
    </source>
</evidence>
<organism evidence="2 3">
    <name type="scientific">Colletotrichum lupini</name>
    <dbReference type="NCBI Taxonomy" id="145971"/>
    <lineage>
        <taxon>Eukaryota</taxon>
        <taxon>Fungi</taxon>
        <taxon>Dikarya</taxon>
        <taxon>Ascomycota</taxon>
        <taxon>Pezizomycotina</taxon>
        <taxon>Sordariomycetes</taxon>
        <taxon>Hypocreomycetidae</taxon>
        <taxon>Glomerellales</taxon>
        <taxon>Glomerellaceae</taxon>
        <taxon>Colletotrichum</taxon>
        <taxon>Colletotrichum acutatum species complex</taxon>
    </lineage>
</organism>
<protein>
    <recommendedName>
        <fullName evidence="4">Secreted protein</fullName>
    </recommendedName>
</protein>
<evidence type="ECO:0000313" key="3">
    <source>
        <dbReference type="Proteomes" id="UP000830671"/>
    </source>
</evidence>
<dbReference type="KEGG" id="clup:CLUP02_00904"/>
<keyword evidence="1" id="KW-0732">Signal</keyword>
<evidence type="ECO:0000256" key="1">
    <source>
        <dbReference type="SAM" id="SignalP"/>
    </source>
</evidence>
<accession>A0A9Q8W8S6</accession>